<keyword evidence="3" id="KW-1185">Reference proteome</keyword>
<feature type="signal peptide" evidence="1">
    <location>
        <begin position="1"/>
        <end position="19"/>
    </location>
</feature>
<sequence>MRTLVTLALGALLSAAALAQSPYRACMIESERRVMGAPSVASDCLQAAKGVRRAAIKDRCEGIANYQAGGSGLGNNNATLLTWLPQCPKGADAVCKKAYEGEIDIYYYNRNSAQLAAMGDNCDREGGQWVDLD</sequence>
<evidence type="ECO:0000256" key="1">
    <source>
        <dbReference type="SAM" id="SignalP"/>
    </source>
</evidence>
<accession>A0A975H1R0</accession>
<gene>
    <name evidence="2" type="ORF">J1M35_12790</name>
</gene>
<evidence type="ECO:0000313" key="2">
    <source>
        <dbReference type="EMBL" id="QTD44014.1"/>
    </source>
</evidence>
<keyword evidence="1" id="KW-0732">Signal</keyword>
<name>A0A975H1R0_9BURK</name>
<dbReference type="KEGG" id="otd:J1M35_12790"/>
<dbReference type="EMBL" id="CP071796">
    <property type="protein sequence ID" value="QTD44014.1"/>
    <property type="molecule type" value="Genomic_DNA"/>
</dbReference>
<reference evidence="2" key="1">
    <citation type="submission" date="2021-03" db="EMBL/GenBank/DDBJ databases">
        <title>Ottowia sp. 27C isolated from the cloaca of a Giant Asian pond turtle (Heosemys grandis).</title>
        <authorList>
            <person name="Spergser J."/>
            <person name="Busse H.-J."/>
        </authorList>
    </citation>
    <scope>NUCLEOTIDE SEQUENCE</scope>
    <source>
        <strain evidence="2">27C</strain>
    </source>
</reference>
<dbReference type="Proteomes" id="UP000663903">
    <property type="component" value="Chromosome"/>
</dbReference>
<dbReference type="AlphaFoldDB" id="A0A975H1R0"/>
<dbReference type="RefSeq" id="WP_208007421.1">
    <property type="nucleotide sequence ID" value="NZ_CP071796.1"/>
</dbReference>
<proteinExistence type="predicted"/>
<evidence type="ECO:0000313" key="3">
    <source>
        <dbReference type="Proteomes" id="UP000663903"/>
    </source>
</evidence>
<feature type="chain" id="PRO_5037791875" evidence="1">
    <location>
        <begin position="20"/>
        <end position="133"/>
    </location>
</feature>
<organism evidence="2 3">
    <name type="scientific">Ottowia testudinis</name>
    <dbReference type="NCBI Taxonomy" id="2816950"/>
    <lineage>
        <taxon>Bacteria</taxon>
        <taxon>Pseudomonadati</taxon>
        <taxon>Pseudomonadota</taxon>
        <taxon>Betaproteobacteria</taxon>
        <taxon>Burkholderiales</taxon>
        <taxon>Comamonadaceae</taxon>
        <taxon>Ottowia</taxon>
    </lineage>
</organism>
<protein>
    <submittedName>
        <fullName evidence="2">Uncharacterized protein</fullName>
    </submittedName>
</protein>